<proteinExistence type="inferred from homology"/>
<dbReference type="InterPro" id="IPR025857">
    <property type="entry name" value="MacB_PCD"/>
</dbReference>
<name>A0A554A2X2_9BACI</name>
<feature type="transmembrane region" description="Helical" evidence="7">
    <location>
        <begin position="368"/>
        <end position="392"/>
    </location>
</feature>
<comment type="caution">
    <text evidence="10">The sequence shown here is derived from an EMBL/GenBank/DDBJ whole genome shotgun (WGS) entry which is preliminary data.</text>
</comment>
<gene>
    <name evidence="10" type="ORF">FN960_00050</name>
</gene>
<dbReference type="GO" id="GO:0005886">
    <property type="term" value="C:plasma membrane"/>
    <property type="evidence" value="ECO:0007669"/>
    <property type="project" value="UniProtKB-SubCell"/>
</dbReference>
<evidence type="ECO:0000256" key="3">
    <source>
        <dbReference type="ARBA" id="ARBA00022692"/>
    </source>
</evidence>
<dbReference type="Pfam" id="PF12704">
    <property type="entry name" value="MacB_PCD"/>
    <property type="match status" value="1"/>
</dbReference>
<evidence type="ECO:0000256" key="5">
    <source>
        <dbReference type="ARBA" id="ARBA00023136"/>
    </source>
</evidence>
<evidence type="ECO:0000259" key="9">
    <source>
        <dbReference type="Pfam" id="PF12704"/>
    </source>
</evidence>
<feature type="transmembrane region" description="Helical" evidence="7">
    <location>
        <begin position="283"/>
        <end position="308"/>
    </location>
</feature>
<dbReference type="AlphaFoldDB" id="A0A554A2X2"/>
<evidence type="ECO:0000256" key="2">
    <source>
        <dbReference type="ARBA" id="ARBA00022475"/>
    </source>
</evidence>
<dbReference type="EMBL" id="VLXZ01000001">
    <property type="protein sequence ID" value="TSB47986.1"/>
    <property type="molecule type" value="Genomic_DNA"/>
</dbReference>
<protein>
    <submittedName>
        <fullName evidence="10">FtsX-like permease family protein</fullName>
    </submittedName>
</protein>
<comment type="similarity">
    <text evidence="6">Belongs to the ABC-4 integral membrane protein family.</text>
</comment>
<dbReference type="InterPro" id="IPR050250">
    <property type="entry name" value="Macrolide_Exporter_MacB"/>
</dbReference>
<evidence type="ECO:0000313" key="11">
    <source>
        <dbReference type="Proteomes" id="UP000318521"/>
    </source>
</evidence>
<dbReference type="RefSeq" id="WP_143846332.1">
    <property type="nucleotide sequence ID" value="NZ_VLXZ01000001.1"/>
</dbReference>
<evidence type="ECO:0000256" key="7">
    <source>
        <dbReference type="SAM" id="Phobius"/>
    </source>
</evidence>
<accession>A0A554A2X2</accession>
<dbReference type="Pfam" id="PF02687">
    <property type="entry name" value="FtsX"/>
    <property type="match status" value="1"/>
</dbReference>
<comment type="subcellular location">
    <subcellularLocation>
        <location evidence="1">Cell membrane</location>
        <topology evidence="1">Multi-pass membrane protein</topology>
    </subcellularLocation>
</comment>
<dbReference type="Proteomes" id="UP000318521">
    <property type="component" value="Unassembled WGS sequence"/>
</dbReference>
<sequence>MLENIKLSFQSIFAHKMRSTLTMLGVIIGIAAIIAIVSMIQGQSEALKSNIIGMGNNTIQVTYEDMTMYGEGEEFWGGDSYLSAPPIQQETLDMITEDPLIDTVSLFHKSWSEAYHEMNMSWPETYAVDSTYFELFPIDILEGRMLTDEELDGKSQLVMINEATRDELFMGEEAIGQIIDMKGVPFRVVGVFAEKSNVEDPFFYDDWTPSIVYFSKGAWPIVEGYDAPTQILVRATASDSIQEAGEFTAAMLNSDLPTYETASYRIPDLQSIAEDLEAMNRTFALLLGGIASISLLVGGIGVMNIMLVSVTERTREIGIKKALGAKRHMILLQFLTEAVVLTSFGGALGVLVGIGAAKIISTFMSMPFFISISAVVGALLFSMMVGIIFGLLPSIKASKLQPVEALRYE</sequence>
<evidence type="ECO:0000313" key="10">
    <source>
        <dbReference type="EMBL" id="TSB47986.1"/>
    </source>
</evidence>
<dbReference type="PANTHER" id="PTHR30572:SF4">
    <property type="entry name" value="ABC TRANSPORTER PERMEASE YTRF"/>
    <property type="match status" value="1"/>
</dbReference>
<keyword evidence="3 7" id="KW-0812">Transmembrane</keyword>
<evidence type="ECO:0000256" key="1">
    <source>
        <dbReference type="ARBA" id="ARBA00004651"/>
    </source>
</evidence>
<feature type="transmembrane region" description="Helical" evidence="7">
    <location>
        <begin position="21"/>
        <end position="40"/>
    </location>
</feature>
<feature type="transmembrane region" description="Helical" evidence="7">
    <location>
        <begin position="329"/>
        <end position="356"/>
    </location>
</feature>
<keyword evidence="4 7" id="KW-1133">Transmembrane helix</keyword>
<organism evidence="10 11">
    <name type="scientific">Alkalicoccobacillus porphyridii</name>
    <dbReference type="NCBI Taxonomy" id="2597270"/>
    <lineage>
        <taxon>Bacteria</taxon>
        <taxon>Bacillati</taxon>
        <taxon>Bacillota</taxon>
        <taxon>Bacilli</taxon>
        <taxon>Bacillales</taxon>
        <taxon>Bacillaceae</taxon>
        <taxon>Alkalicoccobacillus</taxon>
    </lineage>
</organism>
<feature type="domain" description="ABC3 transporter permease C-terminal" evidence="8">
    <location>
        <begin position="290"/>
        <end position="402"/>
    </location>
</feature>
<evidence type="ECO:0000259" key="8">
    <source>
        <dbReference type="Pfam" id="PF02687"/>
    </source>
</evidence>
<dbReference type="OrthoDB" id="9770036at2"/>
<keyword evidence="11" id="KW-1185">Reference proteome</keyword>
<evidence type="ECO:0000256" key="6">
    <source>
        <dbReference type="ARBA" id="ARBA00038076"/>
    </source>
</evidence>
<dbReference type="PANTHER" id="PTHR30572">
    <property type="entry name" value="MEMBRANE COMPONENT OF TRANSPORTER-RELATED"/>
    <property type="match status" value="1"/>
</dbReference>
<keyword evidence="5 7" id="KW-0472">Membrane</keyword>
<evidence type="ECO:0000256" key="4">
    <source>
        <dbReference type="ARBA" id="ARBA00022989"/>
    </source>
</evidence>
<keyword evidence="2" id="KW-1003">Cell membrane</keyword>
<dbReference type="InterPro" id="IPR003838">
    <property type="entry name" value="ABC3_permease_C"/>
</dbReference>
<reference evidence="10 11" key="1">
    <citation type="submission" date="2019-07" db="EMBL/GenBank/DDBJ databases">
        <authorList>
            <person name="Park Y.J."/>
            <person name="Jeong S.E."/>
            <person name="Jung H.S."/>
        </authorList>
    </citation>
    <scope>NUCLEOTIDE SEQUENCE [LARGE SCALE GENOMIC DNA]</scope>
    <source>
        <strain evidence="11">P16(2019)</strain>
    </source>
</reference>
<dbReference type="GO" id="GO:0022857">
    <property type="term" value="F:transmembrane transporter activity"/>
    <property type="evidence" value="ECO:0007669"/>
    <property type="project" value="TreeGrafter"/>
</dbReference>
<feature type="domain" description="MacB-like periplasmic core" evidence="9">
    <location>
        <begin position="19"/>
        <end position="244"/>
    </location>
</feature>